<sequence length="328" mass="34328">MKAVAVRDGGKTAADLCIIEVARPETGRGHVLIRVTHAGVNRPDILQRRGLYPPPPGASPIMGLEVAGVIEQIVPDPQWGDDIGWKVGDQVCALVNGGGYAAYVSVDIRHLLPVPKGLSLAEAASLPEVSLTVYANLIEHGGLKAGEAVLVHGANSGIGSMTVMLGKAVGARVIATVRGAERIDWVRALGADVVIDTAAGDFIDTVKAEGGADVILDIVAGDYVAKNILCLKPRGRLVQVGMARGNTAEIDVTRIMQKQAILTGSMLRPRSPEEKARLTAEVRAKVWPLIEAGAIRPVVAKVFPFAEVGAAHAFLDSGAHSGKVVLEL</sequence>
<dbReference type="SUPFAM" id="SSF50129">
    <property type="entry name" value="GroES-like"/>
    <property type="match status" value="1"/>
</dbReference>
<keyword evidence="2" id="KW-0560">Oxidoreductase</keyword>
<dbReference type="InterPro" id="IPR013154">
    <property type="entry name" value="ADH-like_N"/>
</dbReference>
<feature type="domain" description="Enoyl reductase (ER)" evidence="3">
    <location>
        <begin position="11"/>
        <end position="326"/>
    </location>
</feature>
<reference evidence="4 5" key="1">
    <citation type="submission" date="2023-01" db="EMBL/GenBank/DDBJ databases">
        <title>Novel species of the genus Asticcacaulis isolated from rivers.</title>
        <authorList>
            <person name="Lu H."/>
        </authorList>
    </citation>
    <scope>NUCLEOTIDE SEQUENCE [LARGE SCALE GENOMIC DNA]</scope>
    <source>
        <strain evidence="4 5">BYS171W</strain>
    </source>
</reference>
<dbReference type="InterPro" id="IPR036291">
    <property type="entry name" value="NAD(P)-bd_dom_sf"/>
</dbReference>
<gene>
    <name evidence="4" type="ORF">PQU92_03780</name>
</gene>
<dbReference type="EMBL" id="JAQQKX010000002">
    <property type="protein sequence ID" value="MDC7682380.1"/>
    <property type="molecule type" value="Genomic_DNA"/>
</dbReference>
<dbReference type="InterPro" id="IPR014189">
    <property type="entry name" value="Quinone_OxRdtase_PIG3"/>
</dbReference>
<evidence type="ECO:0000256" key="2">
    <source>
        <dbReference type="ARBA" id="ARBA00023002"/>
    </source>
</evidence>
<comment type="caution">
    <text evidence="4">The sequence shown here is derived from an EMBL/GenBank/DDBJ whole genome shotgun (WGS) entry which is preliminary data.</text>
</comment>
<keyword evidence="5" id="KW-1185">Reference proteome</keyword>
<keyword evidence="1" id="KW-0521">NADP</keyword>
<evidence type="ECO:0000313" key="5">
    <source>
        <dbReference type="Proteomes" id="UP001214854"/>
    </source>
</evidence>
<dbReference type="RefSeq" id="WP_272746871.1">
    <property type="nucleotide sequence ID" value="NZ_JAQQKX010000002.1"/>
</dbReference>
<dbReference type="InterPro" id="IPR020843">
    <property type="entry name" value="ER"/>
</dbReference>
<dbReference type="PANTHER" id="PTHR48106:SF8">
    <property type="entry name" value="OS02G0805600 PROTEIN"/>
    <property type="match status" value="1"/>
</dbReference>
<evidence type="ECO:0000256" key="1">
    <source>
        <dbReference type="ARBA" id="ARBA00022857"/>
    </source>
</evidence>
<dbReference type="InterPro" id="IPR013149">
    <property type="entry name" value="ADH-like_C"/>
</dbReference>
<dbReference type="SUPFAM" id="SSF51735">
    <property type="entry name" value="NAD(P)-binding Rossmann-fold domains"/>
    <property type="match status" value="1"/>
</dbReference>
<dbReference type="NCBIfam" id="TIGR02824">
    <property type="entry name" value="quinone_pig3"/>
    <property type="match status" value="1"/>
</dbReference>
<dbReference type="Pfam" id="PF08240">
    <property type="entry name" value="ADH_N"/>
    <property type="match status" value="1"/>
</dbReference>
<dbReference type="Gene3D" id="3.40.50.720">
    <property type="entry name" value="NAD(P)-binding Rossmann-like Domain"/>
    <property type="match status" value="1"/>
</dbReference>
<dbReference type="CDD" id="cd05276">
    <property type="entry name" value="p53_inducible_oxidoreductase"/>
    <property type="match status" value="1"/>
</dbReference>
<dbReference type="Proteomes" id="UP001214854">
    <property type="component" value="Unassembled WGS sequence"/>
</dbReference>
<evidence type="ECO:0000313" key="4">
    <source>
        <dbReference type="EMBL" id="MDC7682380.1"/>
    </source>
</evidence>
<organism evidence="4 5">
    <name type="scientific">Asticcacaulis aquaticus</name>
    <dbReference type="NCBI Taxonomy" id="2984212"/>
    <lineage>
        <taxon>Bacteria</taxon>
        <taxon>Pseudomonadati</taxon>
        <taxon>Pseudomonadota</taxon>
        <taxon>Alphaproteobacteria</taxon>
        <taxon>Caulobacterales</taxon>
        <taxon>Caulobacteraceae</taxon>
        <taxon>Asticcacaulis</taxon>
    </lineage>
</organism>
<accession>A0ABT5HQN4</accession>
<dbReference type="PANTHER" id="PTHR48106">
    <property type="entry name" value="QUINONE OXIDOREDUCTASE PIG3-RELATED"/>
    <property type="match status" value="1"/>
</dbReference>
<evidence type="ECO:0000259" key="3">
    <source>
        <dbReference type="SMART" id="SM00829"/>
    </source>
</evidence>
<protein>
    <submittedName>
        <fullName evidence="4">NAD(P)H-quinone oxidoreductase</fullName>
    </submittedName>
</protein>
<proteinExistence type="predicted"/>
<dbReference type="InterPro" id="IPR011032">
    <property type="entry name" value="GroES-like_sf"/>
</dbReference>
<name>A0ABT5HQN4_9CAUL</name>
<dbReference type="Pfam" id="PF00107">
    <property type="entry name" value="ADH_zinc_N"/>
    <property type="match status" value="1"/>
</dbReference>
<dbReference type="SMART" id="SM00829">
    <property type="entry name" value="PKS_ER"/>
    <property type="match status" value="1"/>
</dbReference>
<dbReference type="Gene3D" id="3.90.180.10">
    <property type="entry name" value="Medium-chain alcohol dehydrogenases, catalytic domain"/>
    <property type="match status" value="1"/>
</dbReference>